<protein>
    <submittedName>
        <fullName evidence="12 13">Beta-1 adrenergic receptor-like</fullName>
    </submittedName>
</protein>
<proteinExistence type="predicted"/>
<keyword evidence="2" id="KW-1003">Cell membrane</keyword>
<evidence type="ECO:0000313" key="14">
    <source>
        <dbReference type="RefSeq" id="XP_065669097.1"/>
    </source>
</evidence>
<reference evidence="12 13" key="1">
    <citation type="submission" date="2025-05" db="UniProtKB">
        <authorList>
            <consortium name="RefSeq"/>
        </authorList>
    </citation>
    <scope>IDENTIFICATION</scope>
</reference>
<dbReference type="Pfam" id="PF00001">
    <property type="entry name" value="7tm_1"/>
    <property type="match status" value="1"/>
</dbReference>
<evidence type="ECO:0000256" key="5">
    <source>
        <dbReference type="ARBA" id="ARBA00023040"/>
    </source>
</evidence>
<feature type="transmembrane region" description="Helical" evidence="9">
    <location>
        <begin position="76"/>
        <end position="97"/>
    </location>
</feature>
<feature type="domain" description="G-protein coupled receptors family 1 profile" evidence="10">
    <location>
        <begin position="28"/>
        <end position="325"/>
    </location>
</feature>
<dbReference type="InterPro" id="IPR017452">
    <property type="entry name" value="GPCR_Rhodpsn_7TM"/>
</dbReference>
<keyword evidence="8" id="KW-0807">Transducer</keyword>
<feature type="transmembrane region" description="Helical" evidence="9">
    <location>
        <begin position="151"/>
        <end position="172"/>
    </location>
</feature>
<evidence type="ECO:0000256" key="4">
    <source>
        <dbReference type="ARBA" id="ARBA00022989"/>
    </source>
</evidence>
<evidence type="ECO:0000313" key="12">
    <source>
        <dbReference type="RefSeq" id="XP_065669095.1"/>
    </source>
</evidence>
<keyword evidence="3 9" id="KW-0812">Transmembrane</keyword>
<gene>
    <name evidence="12 13 14" type="primary">LOC136088677</name>
</gene>
<accession>A0ABM4D485</accession>
<feature type="transmembrane region" description="Helical" evidence="9">
    <location>
        <begin position="12"/>
        <end position="37"/>
    </location>
</feature>
<feature type="transmembrane region" description="Helical" evidence="9">
    <location>
        <begin position="44"/>
        <end position="64"/>
    </location>
</feature>
<dbReference type="GeneID" id="136088677"/>
<dbReference type="PANTHER" id="PTHR24248">
    <property type="entry name" value="ADRENERGIC RECEPTOR-RELATED G-PROTEIN COUPLED RECEPTOR"/>
    <property type="match status" value="1"/>
</dbReference>
<comment type="subcellular location">
    <subcellularLocation>
        <location evidence="1">Cell membrane</location>
        <topology evidence="1">Multi-pass membrane protein</topology>
    </subcellularLocation>
</comment>
<keyword evidence="7" id="KW-0675">Receptor</keyword>
<evidence type="ECO:0000313" key="13">
    <source>
        <dbReference type="RefSeq" id="XP_065669096.1"/>
    </source>
</evidence>
<organism evidence="11 14">
    <name type="scientific">Hydra vulgaris</name>
    <name type="common">Hydra</name>
    <name type="synonym">Hydra attenuata</name>
    <dbReference type="NCBI Taxonomy" id="6087"/>
    <lineage>
        <taxon>Eukaryota</taxon>
        <taxon>Metazoa</taxon>
        <taxon>Cnidaria</taxon>
        <taxon>Hydrozoa</taxon>
        <taxon>Hydroidolina</taxon>
        <taxon>Anthoathecata</taxon>
        <taxon>Aplanulata</taxon>
        <taxon>Hydridae</taxon>
        <taxon>Hydra</taxon>
    </lineage>
</organism>
<dbReference type="Proteomes" id="UP001652625">
    <property type="component" value="Chromosome 12"/>
</dbReference>
<evidence type="ECO:0000256" key="7">
    <source>
        <dbReference type="ARBA" id="ARBA00023170"/>
    </source>
</evidence>
<evidence type="ECO:0000313" key="11">
    <source>
        <dbReference type="Proteomes" id="UP001652625"/>
    </source>
</evidence>
<dbReference type="CDD" id="cd00637">
    <property type="entry name" value="7tm_classA_rhodopsin-like"/>
    <property type="match status" value="1"/>
</dbReference>
<sequence>MLNSTETFHQPLTVVVPLLTSCVVAVILNIIVCYLILKVRSLKTATNIFILSLCLCNIVIAGILLPTHCFFRGSLFYNYLLSVTILAYICNLTAVTSERLFSITYPLKYMMIITKKKTTIIAVSAWAVSLVYALLPLFWNSDINMVSHKVYVIFTLVVFLVAPLIFVCTTYIKVCLEIKKMLDYNKECIGSNILQFSSSVENIASEMTCVPENENENEIVLSKNLLKPSDSSVSAVKTSDNSENNCKKEIDTRSSLFKQLKSKMSELKSATAFGIVALTYMMNWIPVIILTTLEAIGRLDIIPIGLEEFSIFIMAISTLVDPFIYALFLKNFRKKIKLIIRRLKAENRNLLCFT</sequence>
<keyword evidence="11" id="KW-1185">Reference proteome</keyword>
<dbReference type="RefSeq" id="XP_065669095.1">
    <property type="nucleotide sequence ID" value="XM_065813023.1"/>
</dbReference>
<keyword evidence="6 9" id="KW-0472">Membrane</keyword>
<evidence type="ECO:0000256" key="8">
    <source>
        <dbReference type="ARBA" id="ARBA00023224"/>
    </source>
</evidence>
<evidence type="ECO:0000256" key="9">
    <source>
        <dbReference type="SAM" id="Phobius"/>
    </source>
</evidence>
<dbReference type="SUPFAM" id="SSF81321">
    <property type="entry name" value="Family A G protein-coupled receptor-like"/>
    <property type="match status" value="1"/>
</dbReference>
<keyword evidence="4 9" id="KW-1133">Transmembrane helix</keyword>
<dbReference type="PRINTS" id="PR00237">
    <property type="entry name" value="GPCRRHODOPSN"/>
</dbReference>
<feature type="transmembrane region" description="Helical" evidence="9">
    <location>
        <begin position="309"/>
        <end position="329"/>
    </location>
</feature>
<dbReference type="RefSeq" id="XP_065669096.1">
    <property type="nucleotide sequence ID" value="XM_065813024.1"/>
</dbReference>
<feature type="transmembrane region" description="Helical" evidence="9">
    <location>
        <begin position="270"/>
        <end position="289"/>
    </location>
</feature>
<dbReference type="Gene3D" id="1.20.1070.10">
    <property type="entry name" value="Rhodopsin 7-helix transmembrane proteins"/>
    <property type="match status" value="1"/>
</dbReference>
<dbReference type="InterPro" id="IPR000276">
    <property type="entry name" value="GPCR_Rhodpsn"/>
</dbReference>
<feature type="transmembrane region" description="Helical" evidence="9">
    <location>
        <begin position="118"/>
        <end position="139"/>
    </location>
</feature>
<evidence type="ECO:0000256" key="2">
    <source>
        <dbReference type="ARBA" id="ARBA00022475"/>
    </source>
</evidence>
<dbReference type="PROSITE" id="PS50262">
    <property type="entry name" value="G_PROTEIN_RECEP_F1_2"/>
    <property type="match status" value="1"/>
</dbReference>
<evidence type="ECO:0000256" key="6">
    <source>
        <dbReference type="ARBA" id="ARBA00023136"/>
    </source>
</evidence>
<name>A0ABM4D485_HYDVU</name>
<keyword evidence="5" id="KW-0297">G-protein coupled receptor</keyword>
<dbReference type="RefSeq" id="XP_065669097.1">
    <property type="nucleotide sequence ID" value="XM_065813025.1"/>
</dbReference>
<evidence type="ECO:0000259" key="10">
    <source>
        <dbReference type="PROSITE" id="PS50262"/>
    </source>
</evidence>
<evidence type="ECO:0000256" key="3">
    <source>
        <dbReference type="ARBA" id="ARBA00022692"/>
    </source>
</evidence>
<evidence type="ECO:0000256" key="1">
    <source>
        <dbReference type="ARBA" id="ARBA00004651"/>
    </source>
</evidence>